<evidence type="ECO:0000313" key="3">
    <source>
        <dbReference type="Proteomes" id="UP000005953"/>
    </source>
</evidence>
<gene>
    <name evidence="2" type="ORF">MED297_18598</name>
</gene>
<dbReference type="AlphaFoldDB" id="A4BEZ1"/>
<dbReference type="Proteomes" id="UP000005953">
    <property type="component" value="Unassembled WGS sequence"/>
</dbReference>
<evidence type="ECO:0000313" key="2">
    <source>
        <dbReference type="EMBL" id="EAR09326.1"/>
    </source>
</evidence>
<reference evidence="2 3" key="1">
    <citation type="submission" date="2006-02" db="EMBL/GenBank/DDBJ databases">
        <authorList>
            <person name="Pinhassi J."/>
            <person name="Pedros-Alio C."/>
            <person name="Ferriera S."/>
            <person name="Johnson J."/>
            <person name="Kravitz S."/>
            <person name="Halpern A."/>
            <person name="Remington K."/>
            <person name="Beeson K."/>
            <person name="Tran B."/>
            <person name="Rogers Y.-H."/>
            <person name="Friedman R."/>
            <person name="Venter J.C."/>
        </authorList>
    </citation>
    <scope>NUCLEOTIDE SEQUENCE [LARGE SCALE GENOMIC DNA]</scope>
    <source>
        <strain evidence="2 3">MED297</strain>
    </source>
</reference>
<dbReference type="EMBL" id="AAOE01000011">
    <property type="protein sequence ID" value="EAR09326.1"/>
    <property type="molecule type" value="Genomic_DNA"/>
</dbReference>
<dbReference type="InterPro" id="IPR016181">
    <property type="entry name" value="Acyl_CoA_acyltransferase"/>
</dbReference>
<dbReference type="GO" id="GO:0016747">
    <property type="term" value="F:acyltransferase activity, transferring groups other than amino-acyl groups"/>
    <property type="evidence" value="ECO:0007669"/>
    <property type="project" value="InterPro"/>
</dbReference>
<organism evidence="2 3">
    <name type="scientific">Reinekea blandensis MED297</name>
    <dbReference type="NCBI Taxonomy" id="314283"/>
    <lineage>
        <taxon>Bacteria</taxon>
        <taxon>Pseudomonadati</taxon>
        <taxon>Pseudomonadota</taxon>
        <taxon>Gammaproteobacteria</taxon>
        <taxon>Oceanospirillales</taxon>
        <taxon>Saccharospirillaceae</taxon>
        <taxon>Reinekea</taxon>
    </lineage>
</organism>
<dbReference type="Pfam" id="PF00583">
    <property type="entry name" value="Acetyltransf_1"/>
    <property type="match status" value="1"/>
</dbReference>
<dbReference type="OrthoDB" id="3375572at2"/>
<feature type="domain" description="N-acetyltransferase" evidence="1">
    <location>
        <begin position="128"/>
        <end position="260"/>
    </location>
</feature>
<dbReference type="STRING" id="314283.MED297_18598"/>
<dbReference type="PROSITE" id="PS51186">
    <property type="entry name" value="GNAT"/>
    <property type="match status" value="1"/>
</dbReference>
<dbReference type="SUPFAM" id="SSF55729">
    <property type="entry name" value="Acyl-CoA N-acyltransferases (Nat)"/>
    <property type="match status" value="1"/>
</dbReference>
<accession>A4BEZ1</accession>
<protein>
    <recommendedName>
        <fullName evidence="1">N-acetyltransferase domain-containing protein</fullName>
    </recommendedName>
</protein>
<name>A4BEZ1_9GAMM</name>
<dbReference type="Gene3D" id="3.40.630.30">
    <property type="match status" value="1"/>
</dbReference>
<sequence>MDVCTDKAELSRYLAQDRDLHLYALGDLDDPFWSRCTYWVQRTAGNISALVLLYQMGDLPVLMALGESNHKHMLPLIEAVLPTLGPRVYAHISQGLEAPFLSQFRCTYHETQKRMIQRRHPERPNTSATTVWLGPEDAERLSAFYQQAYPENWFDPTMLEVHPFAGLEQDGQLVSAAGIHCLSQSFGSTALGSITTAPAQRGQGYALATTLDLCDALRRVAPHIGLNVHAQNLAAQRTYAKAGFDTVAEFSEMMLERSPG</sequence>
<comment type="caution">
    <text evidence="2">The sequence shown here is derived from an EMBL/GenBank/DDBJ whole genome shotgun (WGS) entry which is preliminary data.</text>
</comment>
<evidence type="ECO:0000259" key="1">
    <source>
        <dbReference type="PROSITE" id="PS51186"/>
    </source>
</evidence>
<dbReference type="RefSeq" id="WP_008044235.1">
    <property type="nucleotide sequence ID" value="NZ_CH724151.1"/>
</dbReference>
<proteinExistence type="predicted"/>
<dbReference type="HOGENOM" id="CLU_1052797_0_0_6"/>
<dbReference type="InterPro" id="IPR000182">
    <property type="entry name" value="GNAT_dom"/>
</dbReference>
<keyword evidence="3" id="KW-1185">Reference proteome</keyword>